<evidence type="ECO:0008006" key="12">
    <source>
        <dbReference type="Google" id="ProtNLM"/>
    </source>
</evidence>
<keyword evidence="2" id="KW-0479">Metal-binding</keyword>
<dbReference type="EMBL" id="MRZV01000487">
    <property type="protein sequence ID" value="PIK49001.1"/>
    <property type="molecule type" value="Genomic_DNA"/>
</dbReference>
<keyword evidence="4" id="KW-0378">Hydrolase</keyword>
<evidence type="ECO:0000256" key="9">
    <source>
        <dbReference type="ARBA" id="ARBA00023172"/>
    </source>
</evidence>
<evidence type="ECO:0000256" key="7">
    <source>
        <dbReference type="ARBA" id="ARBA00022918"/>
    </source>
</evidence>
<evidence type="ECO:0000256" key="2">
    <source>
        <dbReference type="ARBA" id="ARBA00022723"/>
    </source>
</evidence>
<dbReference type="PANTHER" id="PTHR42648">
    <property type="entry name" value="TRANSPOSASE, PUTATIVE-RELATED"/>
    <property type="match status" value="1"/>
</dbReference>
<dbReference type="GO" id="GO:0006310">
    <property type="term" value="P:DNA recombination"/>
    <property type="evidence" value="ECO:0007669"/>
    <property type="project" value="UniProtKB-KW"/>
</dbReference>
<dbReference type="InterPro" id="IPR039537">
    <property type="entry name" value="Retrotran_Ty1/copia-like"/>
</dbReference>
<protein>
    <recommendedName>
        <fullName evidence="12">Integrase catalytic domain-containing protein</fullName>
    </recommendedName>
</protein>
<keyword evidence="8" id="KW-0548">Nucleotidyltransferase</keyword>
<keyword evidence="8" id="KW-0239">DNA-directed DNA polymerase</keyword>
<keyword evidence="3" id="KW-0255">Endonuclease</keyword>
<evidence type="ECO:0000256" key="5">
    <source>
        <dbReference type="ARBA" id="ARBA00022842"/>
    </source>
</evidence>
<accession>A0A2G8KLW3</accession>
<evidence type="ECO:0000256" key="8">
    <source>
        <dbReference type="ARBA" id="ARBA00022932"/>
    </source>
</evidence>
<evidence type="ECO:0000256" key="4">
    <source>
        <dbReference type="ARBA" id="ARBA00022801"/>
    </source>
</evidence>
<dbReference type="GO" id="GO:0004519">
    <property type="term" value="F:endonuclease activity"/>
    <property type="evidence" value="ECO:0007669"/>
    <property type="project" value="UniProtKB-KW"/>
</dbReference>
<dbReference type="GO" id="GO:0003676">
    <property type="term" value="F:nucleic acid binding"/>
    <property type="evidence" value="ECO:0007669"/>
    <property type="project" value="InterPro"/>
</dbReference>
<dbReference type="Gene3D" id="3.30.420.10">
    <property type="entry name" value="Ribonuclease H-like superfamily/Ribonuclease H"/>
    <property type="match status" value="1"/>
</dbReference>
<evidence type="ECO:0000256" key="3">
    <source>
        <dbReference type="ARBA" id="ARBA00022759"/>
    </source>
</evidence>
<dbReference type="GO" id="GO:0016787">
    <property type="term" value="F:hydrolase activity"/>
    <property type="evidence" value="ECO:0007669"/>
    <property type="project" value="UniProtKB-KW"/>
</dbReference>
<keyword evidence="1" id="KW-0540">Nuclease</keyword>
<keyword evidence="6" id="KW-0229">DNA integration</keyword>
<dbReference type="GO" id="GO:0046872">
    <property type="term" value="F:metal ion binding"/>
    <property type="evidence" value="ECO:0007669"/>
    <property type="project" value="UniProtKB-KW"/>
</dbReference>
<evidence type="ECO:0000313" key="10">
    <source>
        <dbReference type="EMBL" id="PIK49001.1"/>
    </source>
</evidence>
<keyword evidence="5" id="KW-0460">Magnesium</keyword>
<dbReference type="InterPro" id="IPR012337">
    <property type="entry name" value="RNaseH-like_sf"/>
</dbReference>
<dbReference type="STRING" id="307972.A0A2G8KLW3"/>
<dbReference type="OrthoDB" id="413361at2759"/>
<dbReference type="GO" id="GO:0003887">
    <property type="term" value="F:DNA-directed DNA polymerase activity"/>
    <property type="evidence" value="ECO:0007669"/>
    <property type="project" value="UniProtKB-KW"/>
</dbReference>
<reference evidence="10 11" key="1">
    <citation type="journal article" date="2017" name="PLoS Biol.">
        <title>The sea cucumber genome provides insights into morphological evolution and visceral regeneration.</title>
        <authorList>
            <person name="Zhang X."/>
            <person name="Sun L."/>
            <person name="Yuan J."/>
            <person name="Sun Y."/>
            <person name="Gao Y."/>
            <person name="Zhang L."/>
            <person name="Li S."/>
            <person name="Dai H."/>
            <person name="Hamel J.F."/>
            <person name="Liu C."/>
            <person name="Yu Y."/>
            <person name="Liu S."/>
            <person name="Lin W."/>
            <person name="Guo K."/>
            <person name="Jin S."/>
            <person name="Xu P."/>
            <person name="Storey K.B."/>
            <person name="Huan P."/>
            <person name="Zhang T."/>
            <person name="Zhou Y."/>
            <person name="Zhang J."/>
            <person name="Lin C."/>
            <person name="Li X."/>
            <person name="Xing L."/>
            <person name="Huo D."/>
            <person name="Sun M."/>
            <person name="Wang L."/>
            <person name="Mercier A."/>
            <person name="Li F."/>
            <person name="Yang H."/>
            <person name="Xiang J."/>
        </authorList>
    </citation>
    <scope>NUCLEOTIDE SEQUENCE [LARGE SCALE GENOMIC DNA]</scope>
    <source>
        <strain evidence="10">Shaxun</strain>
        <tissue evidence="10">Muscle</tissue>
    </source>
</reference>
<gene>
    <name evidence="10" type="ORF">BSL78_14107</name>
</gene>
<proteinExistence type="predicted"/>
<dbReference type="AlphaFoldDB" id="A0A2G8KLW3"/>
<evidence type="ECO:0000256" key="6">
    <source>
        <dbReference type="ARBA" id="ARBA00022908"/>
    </source>
</evidence>
<name>A0A2G8KLW3_STIJA</name>
<dbReference type="SUPFAM" id="SSF53098">
    <property type="entry name" value="Ribonuclease H-like"/>
    <property type="match status" value="1"/>
</dbReference>
<organism evidence="10 11">
    <name type="scientific">Stichopus japonicus</name>
    <name type="common">Sea cucumber</name>
    <dbReference type="NCBI Taxonomy" id="307972"/>
    <lineage>
        <taxon>Eukaryota</taxon>
        <taxon>Metazoa</taxon>
        <taxon>Echinodermata</taxon>
        <taxon>Eleutherozoa</taxon>
        <taxon>Echinozoa</taxon>
        <taxon>Holothuroidea</taxon>
        <taxon>Aspidochirotacea</taxon>
        <taxon>Aspidochirotida</taxon>
        <taxon>Stichopodidae</taxon>
        <taxon>Apostichopus</taxon>
    </lineage>
</organism>
<dbReference type="GO" id="GO:0015074">
    <property type="term" value="P:DNA integration"/>
    <property type="evidence" value="ECO:0007669"/>
    <property type="project" value="UniProtKB-KW"/>
</dbReference>
<evidence type="ECO:0000256" key="1">
    <source>
        <dbReference type="ARBA" id="ARBA00022722"/>
    </source>
</evidence>
<sequence>MYQKLEKGGLGVVHLGSKLTFLLFKQFVAVTDPGLPCSYFVRFWGALHLRRWVPALFSNREPHSSTPNRVVRVICSALIELPPVDLSQPALVHSSLRDKALNAIFVQGRHSAEVWRSVHSRLNGCRLRDLTWRVAHGALVTNLKRYHWGFGDGLCPRTGFDSLESTAHVFWHCPFVLNLWEWFQSWTDRLTGDRSWSVVLRKMGIRHETSSPYSPLQNGTAERQWRTLFQMGRCLLIDKGLPKFLWTYAVQTAAHIRNRCFNNRIKHPLSHVNREPT</sequence>
<dbReference type="GO" id="GO:0003964">
    <property type="term" value="F:RNA-directed DNA polymerase activity"/>
    <property type="evidence" value="ECO:0007669"/>
    <property type="project" value="UniProtKB-KW"/>
</dbReference>
<evidence type="ECO:0000313" key="11">
    <source>
        <dbReference type="Proteomes" id="UP000230750"/>
    </source>
</evidence>
<dbReference type="InterPro" id="IPR036397">
    <property type="entry name" value="RNaseH_sf"/>
</dbReference>
<dbReference type="Proteomes" id="UP000230750">
    <property type="component" value="Unassembled WGS sequence"/>
</dbReference>
<keyword evidence="9" id="KW-0233">DNA recombination</keyword>
<keyword evidence="7" id="KW-0695">RNA-directed DNA polymerase</keyword>
<keyword evidence="8" id="KW-0808">Transferase</keyword>
<comment type="caution">
    <text evidence="10">The sequence shown here is derived from an EMBL/GenBank/DDBJ whole genome shotgun (WGS) entry which is preliminary data.</text>
</comment>
<keyword evidence="11" id="KW-1185">Reference proteome</keyword>
<dbReference type="PANTHER" id="PTHR42648:SF11">
    <property type="entry name" value="TRANSPOSON TY4-P GAG-POL POLYPROTEIN"/>
    <property type="match status" value="1"/>
</dbReference>